<organism evidence="1 2">
    <name type="scientific">Eleutherodactylus coqui</name>
    <name type="common">Puerto Rican coqui</name>
    <dbReference type="NCBI Taxonomy" id="57060"/>
    <lineage>
        <taxon>Eukaryota</taxon>
        <taxon>Metazoa</taxon>
        <taxon>Chordata</taxon>
        <taxon>Craniata</taxon>
        <taxon>Vertebrata</taxon>
        <taxon>Euteleostomi</taxon>
        <taxon>Amphibia</taxon>
        <taxon>Batrachia</taxon>
        <taxon>Anura</taxon>
        <taxon>Neobatrachia</taxon>
        <taxon>Hyloidea</taxon>
        <taxon>Eleutherodactylidae</taxon>
        <taxon>Eleutherodactylinae</taxon>
        <taxon>Eleutherodactylus</taxon>
        <taxon>Eleutherodactylus</taxon>
    </lineage>
</organism>
<evidence type="ECO:0000313" key="2">
    <source>
        <dbReference type="Proteomes" id="UP000770717"/>
    </source>
</evidence>
<dbReference type="AlphaFoldDB" id="A0A8J6FF12"/>
<evidence type="ECO:0000313" key="1">
    <source>
        <dbReference type="EMBL" id="KAG9486538.1"/>
    </source>
</evidence>
<comment type="caution">
    <text evidence="1">The sequence shown here is derived from an EMBL/GenBank/DDBJ whole genome shotgun (WGS) entry which is preliminary data.</text>
</comment>
<dbReference type="Proteomes" id="UP000770717">
    <property type="component" value="Unassembled WGS sequence"/>
</dbReference>
<gene>
    <name evidence="1" type="ORF">GDO78_006746</name>
</gene>
<protein>
    <submittedName>
        <fullName evidence="1">Uncharacterized protein</fullName>
    </submittedName>
</protein>
<accession>A0A8J6FF12</accession>
<dbReference type="EMBL" id="WNTK01000003">
    <property type="protein sequence ID" value="KAG9486538.1"/>
    <property type="molecule type" value="Genomic_DNA"/>
</dbReference>
<sequence>MKKNSRYPKRKKYNCKAVFTRPVASWPGILRHNLHCTAHEHSAHVLYKTPYMVGPTLDQEWHENRTCFRFSILNYRKNAREPIGSIELLQCVSHPCT</sequence>
<keyword evidence="2" id="KW-1185">Reference proteome</keyword>
<proteinExistence type="predicted"/>
<reference evidence="1" key="1">
    <citation type="thesis" date="2020" institute="ProQuest LLC" country="789 East Eisenhower Parkway, Ann Arbor, MI, USA">
        <title>Comparative Genomics and Chromosome Evolution.</title>
        <authorList>
            <person name="Mudd A.B."/>
        </authorList>
    </citation>
    <scope>NUCLEOTIDE SEQUENCE</scope>
    <source>
        <strain evidence="1">HN-11 Male</strain>
        <tissue evidence="1">Kidney and liver</tissue>
    </source>
</reference>
<name>A0A8J6FF12_ELECQ</name>